<reference evidence="3" key="1">
    <citation type="submission" date="2016-10" db="EMBL/GenBank/DDBJ databases">
        <authorList>
            <person name="Varghese N."/>
            <person name="Submissions S."/>
        </authorList>
    </citation>
    <scope>NUCLEOTIDE SEQUENCE [LARGE SCALE GENOMIC DNA]</scope>
    <source>
        <strain evidence="3">B48,IBRC-M 10115,DSM 25386,CECT 8001</strain>
    </source>
</reference>
<dbReference type="InterPro" id="IPR005163">
    <property type="entry name" value="Tri_helical_YiiM-like"/>
</dbReference>
<dbReference type="STRING" id="930146.SAMN05192533_115109"/>
<proteinExistence type="predicted"/>
<dbReference type="GO" id="GO:0003824">
    <property type="term" value="F:catalytic activity"/>
    <property type="evidence" value="ECO:0007669"/>
    <property type="project" value="InterPro"/>
</dbReference>
<dbReference type="Gene3D" id="2.40.33.20">
    <property type="entry name" value="PK beta-barrel domain-like"/>
    <property type="match status" value="1"/>
</dbReference>
<dbReference type="InterPro" id="IPR052353">
    <property type="entry name" value="Benzoxazolinone_Detox_Enz"/>
</dbReference>
<keyword evidence="3" id="KW-1185">Reference proteome</keyword>
<feature type="domain" description="MOSC" evidence="1">
    <location>
        <begin position="29"/>
        <end position="163"/>
    </location>
</feature>
<dbReference type="GO" id="GO:0030170">
    <property type="term" value="F:pyridoxal phosphate binding"/>
    <property type="evidence" value="ECO:0007669"/>
    <property type="project" value="InterPro"/>
</dbReference>
<dbReference type="AlphaFoldDB" id="A0A1H8HR06"/>
<evidence type="ECO:0000313" key="2">
    <source>
        <dbReference type="EMBL" id="SEN58581.1"/>
    </source>
</evidence>
<dbReference type="InterPro" id="IPR005302">
    <property type="entry name" value="MoCF_Sase_C"/>
</dbReference>
<dbReference type="PANTHER" id="PTHR30212">
    <property type="entry name" value="PROTEIN YIIM"/>
    <property type="match status" value="1"/>
</dbReference>
<organism evidence="2 3">
    <name type="scientific">Mesobacillus persicus</name>
    <dbReference type="NCBI Taxonomy" id="930146"/>
    <lineage>
        <taxon>Bacteria</taxon>
        <taxon>Bacillati</taxon>
        <taxon>Bacillota</taxon>
        <taxon>Bacilli</taxon>
        <taxon>Bacillales</taxon>
        <taxon>Bacillaceae</taxon>
        <taxon>Mesobacillus</taxon>
    </lineage>
</organism>
<accession>A0A1H8HR06</accession>
<sequence>MKATLIQLNVGEPKEYVWKDQVEQSAIGKSKVAEVYLSKAGFASDGVANTKAHGGPDRAVCLYPYEHYTLWEKEFGQRLSIPAFGENITTVGMTEKEMYIGDVVQLGEAVIEVTQGRVPCSTISKHNGINPLLNRIVETSLTGYFFRVIEEGNILADAKIKLLDRVQENYSILRGNQILFHEQENIAAIEEMLQLKALSDEWRGRFNKILAR</sequence>
<dbReference type="InterPro" id="IPR011037">
    <property type="entry name" value="Pyrv_Knase-like_insert_dom_sf"/>
</dbReference>
<dbReference type="PANTHER" id="PTHR30212:SF2">
    <property type="entry name" value="PROTEIN YIIM"/>
    <property type="match status" value="1"/>
</dbReference>
<name>A0A1H8HR06_9BACI</name>
<dbReference type="SUPFAM" id="SSF50800">
    <property type="entry name" value="PK beta-barrel domain-like"/>
    <property type="match status" value="1"/>
</dbReference>
<gene>
    <name evidence="2" type="ORF">SAMN05192533_115109</name>
</gene>
<dbReference type="PROSITE" id="PS51340">
    <property type="entry name" value="MOSC"/>
    <property type="match status" value="1"/>
</dbReference>
<protein>
    <submittedName>
        <fullName evidence="2">MOSC domain-containing protein YiiM</fullName>
    </submittedName>
</protein>
<evidence type="ECO:0000259" key="1">
    <source>
        <dbReference type="PROSITE" id="PS51340"/>
    </source>
</evidence>
<dbReference type="Pfam" id="PF03473">
    <property type="entry name" value="MOSC"/>
    <property type="match status" value="1"/>
</dbReference>
<dbReference type="Proteomes" id="UP000198553">
    <property type="component" value="Unassembled WGS sequence"/>
</dbReference>
<dbReference type="EMBL" id="FOBW01000015">
    <property type="protein sequence ID" value="SEN58581.1"/>
    <property type="molecule type" value="Genomic_DNA"/>
</dbReference>
<dbReference type="Pfam" id="PF03475">
    <property type="entry name" value="YiiM_3-alpha"/>
    <property type="match status" value="1"/>
</dbReference>
<dbReference type="GO" id="GO:0030151">
    <property type="term" value="F:molybdenum ion binding"/>
    <property type="evidence" value="ECO:0007669"/>
    <property type="project" value="InterPro"/>
</dbReference>
<evidence type="ECO:0000313" key="3">
    <source>
        <dbReference type="Proteomes" id="UP000198553"/>
    </source>
</evidence>